<reference evidence="2 3" key="1">
    <citation type="submission" date="2018-08" db="EMBL/GenBank/DDBJ databases">
        <title>A genome reference for cultivated species of the human gut microbiota.</title>
        <authorList>
            <person name="Zou Y."/>
            <person name="Xue W."/>
            <person name="Luo G."/>
        </authorList>
    </citation>
    <scope>NUCLEOTIDE SEQUENCE [LARGE SCALE GENOMIC DNA]</scope>
    <source>
        <strain evidence="2 3">AF35-6BH</strain>
    </source>
</reference>
<name>A0A415PQI7_9FIRM</name>
<organism evidence="2 3">
    <name type="scientific">Amedibacillus dolichus</name>
    <dbReference type="NCBI Taxonomy" id="31971"/>
    <lineage>
        <taxon>Bacteria</taxon>
        <taxon>Bacillati</taxon>
        <taxon>Bacillota</taxon>
        <taxon>Erysipelotrichia</taxon>
        <taxon>Erysipelotrichales</taxon>
        <taxon>Erysipelotrichaceae</taxon>
        <taxon>Amedibacillus</taxon>
    </lineage>
</organism>
<keyword evidence="3" id="KW-1185">Reference proteome</keyword>
<dbReference type="InterPro" id="IPR025716">
    <property type="entry name" value="Post-transcriptional_regulator"/>
</dbReference>
<dbReference type="RefSeq" id="WP_118365270.1">
    <property type="nucleotide sequence ID" value="NZ_CAJKGD010000002.1"/>
</dbReference>
<dbReference type="Pfam" id="PF13797">
    <property type="entry name" value="Post_transc_reg"/>
    <property type="match status" value="1"/>
</dbReference>
<dbReference type="AlphaFoldDB" id="A0A415PQI7"/>
<dbReference type="Proteomes" id="UP000284868">
    <property type="component" value="Unassembled WGS sequence"/>
</dbReference>
<dbReference type="EMBL" id="QRPK01000005">
    <property type="protein sequence ID" value="RHM14961.1"/>
    <property type="molecule type" value="Genomic_DNA"/>
</dbReference>
<dbReference type="EMBL" id="JAGZMZ010000017">
    <property type="protein sequence ID" value="MBS4884509.1"/>
    <property type="molecule type" value="Genomic_DNA"/>
</dbReference>
<evidence type="ECO:0000313" key="3">
    <source>
        <dbReference type="Proteomes" id="UP000284868"/>
    </source>
</evidence>
<proteinExistence type="predicted"/>
<comment type="caution">
    <text evidence="2">The sequence shown here is derived from an EMBL/GenBank/DDBJ whole genome shotgun (WGS) entry which is preliminary data.</text>
</comment>
<evidence type="ECO:0000313" key="2">
    <source>
        <dbReference type="EMBL" id="RHM14961.1"/>
    </source>
</evidence>
<accession>A0A415PQI7</accession>
<dbReference type="Proteomes" id="UP000753219">
    <property type="component" value="Unassembled WGS sequence"/>
</dbReference>
<evidence type="ECO:0000313" key="1">
    <source>
        <dbReference type="EMBL" id="MBS4884509.1"/>
    </source>
</evidence>
<sequence length="92" mass="10438">MCNAGEFDEKYVHLAIALKVNELKRELSSLTYEHVESVLQDKWKHKKPSSIAQALADINELTVGEVVAFLSMQAIILGSKMKLKDFDDMFTH</sequence>
<gene>
    <name evidence="2" type="ORF">DWZ83_01935</name>
    <name evidence="1" type="ORF">KHZ85_07065</name>
</gene>
<dbReference type="OrthoDB" id="1651643at2"/>
<reference evidence="1" key="2">
    <citation type="submission" date="2021-02" db="EMBL/GenBank/DDBJ databases">
        <title>Infant gut strain persistence is associated with maternal origin, phylogeny, and functional potential including surface adhesion and iron acquisition.</title>
        <authorList>
            <person name="Lou Y.C."/>
        </authorList>
    </citation>
    <scope>NUCLEOTIDE SEQUENCE</scope>
    <source>
        <strain evidence="1">L3_108_103G1_dasL3_108_103G1_concoct_2</strain>
    </source>
</reference>
<protein>
    <submittedName>
        <fullName evidence="2">Uncharacterized protein</fullName>
    </submittedName>
</protein>